<proteinExistence type="predicted"/>
<organism evidence="1 2">
    <name type="scientific">Stylosanthes scabra</name>
    <dbReference type="NCBI Taxonomy" id="79078"/>
    <lineage>
        <taxon>Eukaryota</taxon>
        <taxon>Viridiplantae</taxon>
        <taxon>Streptophyta</taxon>
        <taxon>Embryophyta</taxon>
        <taxon>Tracheophyta</taxon>
        <taxon>Spermatophyta</taxon>
        <taxon>Magnoliopsida</taxon>
        <taxon>eudicotyledons</taxon>
        <taxon>Gunneridae</taxon>
        <taxon>Pentapetalae</taxon>
        <taxon>rosids</taxon>
        <taxon>fabids</taxon>
        <taxon>Fabales</taxon>
        <taxon>Fabaceae</taxon>
        <taxon>Papilionoideae</taxon>
        <taxon>50 kb inversion clade</taxon>
        <taxon>dalbergioids sensu lato</taxon>
        <taxon>Dalbergieae</taxon>
        <taxon>Pterocarpus clade</taxon>
        <taxon>Stylosanthes</taxon>
    </lineage>
</organism>
<comment type="caution">
    <text evidence="1">The sequence shown here is derived from an EMBL/GenBank/DDBJ whole genome shotgun (WGS) entry which is preliminary data.</text>
</comment>
<protein>
    <submittedName>
        <fullName evidence="1">Uncharacterized protein</fullName>
    </submittedName>
</protein>
<dbReference type="Proteomes" id="UP001341840">
    <property type="component" value="Unassembled WGS sequence"/>
</dbReference>
<evidence type="ECO:0000313" key="1">
    <source>
        <dbReference type="EMBL" id="MED6207752.1"/>
    </source>
</evidence>
<sequence>MCPNTKAPQLHHLLCLIISSLNEPTMKTPKFDYGFQIRPFFNSLNLIPIDLDPSQTVPTNEVYVNPIKNSYNLNTESSDTWRPQSWRYINRDHFLSPPALHLVNTSYIGVFASNN</sequence>
<gene>
    <name evidence="1" type="ORF">PIB30_038566</name>
</gene>
<reference evidence="1 2" key="1">
    <citation type="journal article" date="2023" name="Plants (Basel)">
        <title>Bridging the Gap: Combining Genomics and Transcriptomics Approaches to Understand Stylosanthes scabra, an Orphan Legume from the Brazilian Caatinga.</title>
        <authorList>
            <person name="Ferreira-Neto J.R.C."/>
            <person name="da Silva M.D."/>
            <person name="Binneck E."/>
            <person name="de Melo N.F."/>
            <person name="da Silva R.H."/>
            <person name="de Melo A.L.T.M."/>
            <person name="Pandolfi V."/>
            <person name="Bustamante F.O."/>
            <person name="Brasileiro-Vidal A.C."/>
            <person name="Benko-Iseppon A.M."/>
        </authorList>
    </citation>
    <scope>NUCLEOTIDE SEQUENCE [LARGE SCALE GENOMIC DNA]</scope>
    <source>
        <tissue evidence="1">Leaves</tissue>
    </source>
</reference>
<dbReference type="EMBL" id="JASCZI010241855">
    <property type="protein sequence ID" value="MED6207752.1"/>
    <property type="molecule type" value="Genomic_DNA"/>
</dbReference>
<evidence type="ECO:0000313" key="2">
    <source>
        <dbReference type="Proteomes" id="UP001341840"/>
    </source>
</evidence>
<name>A0ABU6YBE3_9FABA</name>
<accession>A0ABU6YBE3</accession>
<keyword evidence="2" id="KW-1185">Reference proteome</keyword>